<evidence type="ECO:0000256" key="1">
    <source>
        <dbReference type="SAM" id="Phobius"/>
    </source>
</evidence>
<keyword evidence="1" id="KW-1133">Transmembrane helix</keyword>
<reference evidence="2 3" key="1">
    <citation type="submission" date="2020-01" db="EMBL/GenBank/DDBJ databases">
        <title>Complete and circular genome sequences of six lactobacillus isolates from horses.</title>
        <authorList>
            <person name="Hassan H.M."/>
        </authorList>
    </citation>
    <scope>NUCLEOTIDE SEQUENCE [LARGE SCALE GENOMIC DNA]</scope>
    <source>
        <strain evidence="2 3">1D</strain>
    </source>
</reference>
<sequence length="63" mass="7187">MKWLAILLTLIFAVAKVMGYFPWSWWLVFTPALAYVVPALAYVVLALILLIVLLIAALFYKDE</sequence>
<keyword evidence="1" id="KW-0812">Transmembrane</keyword>
<dbReference type="Proteomes" id="UP000510660">
    <property type="component" value="Chromosome"/>
</dbReference>
<dbReference type="RefSeq" id="WP_180862020.1">
    <property type="nucleotide sequence ID" value="NZ_CP047415.1"/>
</dbReference>
<name>A0A7H9E7Z7_9LACO</name>
<evidence type="ECO:0000313" key="3">
    <source>
        <dbReference type="Proteomes" id="UP000510660"/>
    </source>
</evidence>
<gene>
    <name evidence="2" type="ORF">GTO85_05000</name>
</gene>
<protein>
    <submittedName>
        <fullName evidence="2">Uncharacterized protein</fullName>
    </submittedName>
</protein>
<feature type="transmembrane region" description="Helical" evidence="1">
    <location>
        <begin position="35"/>
        <end position="60"/>
    </location>
</feature>
<accession>A0A7H9E7Z7</accession>
<proteinExistence type="predicted"/>
<dbReference type="EMBL" id="CP047415">
    <property type="protein sequence ID" value="QLL73770.1"/>
    <property type="molecule type" value="Genomic_DNA"/>
</dbReference>
<evidence type="ECO:0000313" key="2">
    <source>
        <dbReference type="EMBL" id="QLL73770.1"/>
    </source>
</evidence>
<organism evidence="2 3">
    <name type="scientific">Lactobacillus crispatus</name>
    <dbReference type="NCBI Taxonomy" id="47770"/>
    <lineage>
        <taxon>Bacteria</taxon>
        <taxon>Bacillati</taxon>
        <taxon>Bacillota</taxon>
        <taxon>Bacilli</taxon>
        <taxon>Lactobacillales</taxon>
        <taxon>Lactobacillaceae</taxon>
        <taxon>Lactobacillus</taxon>
    </lineage>
</organism>
<dbReference type="AlphaFoldDB" id="A0A7H9E7Z7"/>
<keyword evidence="1" id="KW-0472">Membrane</keyword>